<name>A6KIU4_RAT</name>
<accession>A6KIU4</accession>
<protein>
    <submittedName>
        <fullName evidence="1">RCG59139</fullName>
    </submittedName>
</protein>
<reference evidence="1 2" key="1">
    <citation type="submission" date="2005-09" db="EMBL/GenBank/DDBJ databases">
        <authorList>
            <person name="Mural R.J."/>
            <person name="Li P.W."/>
            <person name="Adams M.D."/>
            <person name="Amanatides P.G."/>
            <person name="Baden-Tillson H."/>
            <person name="Barnstead M."/>
            <person name="Chin S.H."/>
            <person name="Dew I."/>
            <person name="Evans C.A."/>
            <person name="Ferriera S."/>
            <person name="Flanigan M."/>
            <person name="Fosler C."/>
            <person name="Glodek A."/>
            <person name="Gu Z."/>
            <person name="Holt R.A."/>
            <person name="Jennings D."/>
            <person name="Kraft C.L."/>
            <person name="Lu F."/>
            <person name="Nguyen T."/>
            <person name="Nusskern D.R."/>
            <person name="Pfannkoch C.M."/>
            <person name="Sitter C."/>
            <person name="Sutton G.G."/>
            <person name="Venter J.C."/>
            <person name="Wang Z."/>
            <person name="Woodage T."/>
            <person name="Zheng X.H."/>
            <person name="Zhong F."/>
        </authorList>
    </citation>
    <scope>NUCLEOTIDE SEQUENCE [LARGE SCALE GENOMIC DNA]</scope>
    <source>
        <strain>BN</strain>
        <strain evidence="2">Sprague-Dawley</strain>
    </source>
</reference>
<dbReference type="Proteomes" id="UP000234681">
    <property type="component" value="Chromosome 16"/>
</dbReference>
<dbReference type="AlphaFoldDB" id="A6KIU4"/>
<sequence>MNHMPASRTGAGLVLVCCRRFSLERQYDLRRDPFTKTSKS</sequence>
<proteinExistence type="predicted"/>
<evidence type="ECO:0000313" key="2">
    <source>
        <dbReference type="Proteomes" id="UP000234681"/>
    </source>
</evidence>
<evidence type="ECO:0000313" key="1">
    <source>
        <dbReference type="EMBL" id="EDL87176.1"/>
    </source>
</evidence>
<dbReference type="EMBL" id="CH474053">
    <property type="protein sequence ID" value="EDL87176.1"/>
    <property type="molecule type" value="Genomic_DNA"/>
</dbReference>
<gene>
    <name evidence="1" type="ORF">rCG_59139</name>
</gene>
<organism evidence="1 2">
    <name type="scientific">Rattus norvegicus</name>
    <name type="common">Rat</name>
    <dbReference type="NCBI Taxonomy" id="10116"/>
    <lineage>
        <taxon>Eukaryota</taxon>
        <taxon>Metazoa</taxon>
        <taxon>Chordata</taxon>
        <taxon>Craniata</taxon>
        <taxon>Vertebrata</taxon>
        <taxon>Euteleostomi</taxon>
        <taxon>Mammalia</taxon>
        <taxon>Eutheria</taxon>
        <taxon>Euarchontoglires</taxon>
        <taxon>Glires</taxon>
        <taxon>Rodentia</taxon>
        <taxon>Myomorpha</taxon>
        <taxon>Muroidea</taxon>
        <taxon>Muridae</taxon>
        <taxon>Murinae</taxon>
        <taxon>Rattus</taxon>
    </lineage>
</organism>